<dbReference type="RefSeq" id="WP_187561830.1">
    <property type="nucleotide sequence ID" value="NZ_JACGWS010000004.1"/>
</dbReference>
<evidence type="ECO:0000313" key="3">
    <source>
        <dbReference type="Proteomes" id="UP000619238"/>
    </source>
</evidence>
<comment type="caution">
    <text evidence="2">The sequence shown here is derived from an EMBL/GenBank/DDBJ whole genome shotgun (WGS) entry which is preliminary data.</text>
</comment>
<sequence length="159" mass="16870">MKKIILVAVVALFGFTMNAQNGDFKVGLNGALPIGDAGDVSSFSIGLDVAYLWDVSEKFDVGVASGFTNAFIKDEFEGADNVQFLPIAGAARYNVSSDFFLGADLGYAIGINDGNEGGFYYRPKVGYNFSEKVGINLSYTGISNDGDWSTIALGVEFGL</sequence>
<gene>
    <name evidence="2" type="ORF">H2O64_08875</name>
</gene>
<proteinExistence type="predicted"/>
<accession>A0ABR7Q887</accession>
<organism evidence="2 3">
    <name type="scientific">Kordia aestuariivivens</name>
    <dbReference type="NCBI Taxonomy" id="2759037"/>
    <lineage>
        <taxon>Bacteria</taxon>
        <taxon>Pseudomonadati</taxon>
        <taxon>Bacteroidota</taxon>
        <taxon>Flavobacteriia</taxon>
        <taxon>Flavobacteriales</taxon>
        <taxon>Flavobacteriaceae</taxon>
        <taxon>Kordia</taxon>
    </lineage>
</organism>
<evidence type="ECO:0000256" key="1">
    <source>
        <dbReference type="SAM" id="SignalP"/>
    </source>
</evidence>
<reference evidence="2 3" key="1">
    <citation type="submission" date="2020-07" db="EMBL/GenBank/DDBJ databases">
        <title>Description of Kordia aestuariivivens sp. nov., isolated from a tidal flat.</title>
        <authorList>
            <person name="Park S."/>
            <person name="Yoon J.-H."/>
        </authorList>
    </citation>
    <scope>NUCLEOTIDE SEQUENCE [LARGE SCALE GENOMIC DNA]</scope>
    <source>
        <strain evidence="2 3">YSTF-M3</strain>
    </source>
</reference>
<dbReference type="Proteomes" id="UP000619238">
    <property type="component" value="Unassembled WGS sequence"/>
</dbReference>
<name>A0ABR7Q887_9FLAO</name>
<feature type="signal peptide" evidence="1">
    <location>
        <begin position="1"/>
        <end position="19"/>
    </location>
</feature>
<evidence type="ECO:0000313" key="2">
    <source>
        <dbReference type="EMBL" id="MBC8754782.1"/>
    </source>
</evidence>
<feature type="chain" id="PRO_5045400266" description="Outer membrane protein beta-barrel domain-containing protein" evidence="1">
    <location>
        <begin position="20"/>
        <end position="159"/>
    </location>
</feature>
<dbReference type="SUPFAM" id="SSF56925">
    <property type="entry name" value="OMPA-like"/>
    <property type="match status" value="1"/>
</dbReference>
<protein>
    <recommendedName>
        <fullName evidence="4">Outer membrane protein beta-barrel domain-containing protein</fullName>
    </recommendedName>
</protein>
<keyword evidence="1" id="KW-0732">Signal</keyword>
<keyword evidence="3" id="KW-1185">Reference proteome</keyword>
<dbReference type="EMBL" id="JACGWS010000004">
    <property type="protein sequence ID" value="MBC8754782.1"/>
    <property type="molecule type" value="Genomic_DNA"/>
</dbReference>
<dbReference type="InterPro" id="IPR011250">
    <property type="entry name" value="OMP/PagP_B-barrel"/>
</dbReference>
<evidence type="ECO:0008006" key="4">
    <source>
        <dbReference type="Google" id="ProtNLM"/>
    </source>
</evidence>